<dbReference type="EC" id="4.2.1.2" evidence="5"/>
<dbReference type="InterPro" id="IPR036660">
    <property type="entry name" value="Fe-S_hydroAse_TtdB_cat_sf"/>
</dbReference>
<dbReference type="Gene3D" id="3.20.130.10">
    <property type="entry name" value="Fe-S hydro-lyase, tartrate dehydratase beta-type, catalytic domain"/>
    <property type="match status" value="1"/>
</dbReference>
<dbReference type="PANTHER" id="PTHR43351:SF2">
    <property type="entry name" value="L(+)-TARTRATE DEHYDRATASE SUBUNIT BETA-RELATED"/>
    <property type="match status" value="1"/>
</dbReference>
<dbReference type="InterPro" id="IPR004647">
    <property type="entry name" value="Fe-S_hydro-lyase_TtdB-typ_cat"/>
</dbReference>
<dbReference type="EMBL" id="CADCUW010000133">
    <property type="protein sequence ID" value="CAA9398160.1"/>
    <property type="molecule type" value="Genomic_DNA"/>
</dbReference>
<evidence type="ECO:0000313" key="5">
    <source>
        <dbReference type="EMBL" id="CAA9398160.1"/>
    </source>
</evidence>
<comment type="similarity">
    <text evidence="1">Belongs to the class-I fumarase family.</text>
</comment>
<sequence length="202" mass="21830">MSKEPIHLQIPLTRKANESLKTGDIVLISGVLFTARDAAHARMKTAIENDEPLPFQPEGQVVYFTGPAPARPGHALGPAGPTTASRMDPYSPLLIERGLKGMVGKGLRSEAVRSSMREHGCVYFGAVEGTAALLADCVKEAEIVAYEDLGAEAVRRLVVEDFPVVVVNDLHGGDLYREGRKRWRRPEDRGEGSAGTVSGDLR</sequence>
<name>A0A6J4P240_9ACTN</name>
<dbReference type="Pfam" id="PF05683">
    <property type="entry name" value="Fumerase_C"/>
    <property type="match status" value="1"/>
</dbReference>
<feature type="domain" description="Fe-S hydro-lyase tartrate dehydratase beta-type catalytic" evidence="4">
    <location>
        <begin position="5"/>
        <end position="178"/>
    </location>
</feature>
<evidence type="ECO:0000256" key="2">
    <source>
        <dbReference type="ARBA" id="ARBA00023239"/>
    </source>
</evidence>
<dbReference type="SUPFAM" id="SSF117457">
    <property type="entry name" value="FumA C-terminal domain-like"/>
    <property type="match status" value="1"/>
</dbReference>
<protein>
    <submittedName>
        <fullName evidence="5">Fumarate hydratase class I, beta region L(+)-tartrate dehydratase beta subunit</fullName>
        <ecNumber evidence="5">4.2.1.2</ecNumber>
        <ecNumber evidence="5">4.2.1.32</ecNumber>
    </submittedName>
</protein>
<evidence type="ECO:0000259" key="4">
    <source>
        <dbReference type="Pfam" id="PF05683"/>
    </source>
</evidence>
<keyword evidence="2 5" id="KW-0456">Lyase</keyword>
<dbReference type="NCBIfam" id="TIGR00723">
    <property type="entry name" value="ttdB_fumA_fumB"/>
    <property type="match status" value="1"/>
</dbReference>
<gene>
    <name evidence="5" type="ORF">AVDCRST_MAG01-01-847</name>
</gene>
<organism evidence="5">
    <name type="scientific">uncultured Rubrobacteraceae bacterium</name>
    <dbReference type="NCBI Taxonomy" id="349277"/>
    <lineage>
        <taxon>Bacteria</taxon>
        <taxon>Bacillati</taxon>
        <taxon>Actinomycetota</taxon>
        <taxon>Rubrobacteria</taxon>
        <taxon>Rubrobacterales</taxon>
        <taxon>Rubrobacteraceae</taxon>
        <taxon>environmental samples</taxon>
    </lineage>
</organism>
<proteinExistence type="inferred from homology"/>
<accession>A0A6J4P240</accession>
<dbReference type="PANTHER" id="PTHR43351">
    <property type="entry name" value="L(+)-TARTRATE DEHYDRATASE SUBUNIT BETA"/>
    <property type="match status" value="1"/>
</dbReference>
<evidence type="ECO:0000256" key="1">
    <source>
        <dbReference type="ARBA" id="ARBA00008876"/>
    </source>
</evidence>
<evidence type="ECO:0000256" key="3">
    <source>
        <dbReference type="SAM" id="MobiDB-lite"/>
    </source>
</evidence>
<dbReference type="AlphaFoldDB" id="A0A6J4P240"/>
<dbReference type="GO" id="GO:0008730">
    <property type="term" value="F:L(+)-tartrate dehydratase activity"/>
    <property type="evidence" value="ECO:0007669"/>
    <property type="project" value="UniProtKB-EC"/>
</dbReference>
<feature type="region of interest" description="Disordered" evidence="3">
    <location>
        <begin position="180"/>
        <end position="202"/>
    </location>
</feature>
<reference evidence="5" key="1">
    <citation type="submission" date="2020-02" db="EMBL/GenBank/DDBJ databases">
        <authorList>
            <person name="Meier V. D."/>
        </authorList>
    </citation>
    <scope>NUCLEOTIDE SEQUENCE</scope>
    <source>
        <strain evidence="5">AVDCRST_MAG01</strain>
    </source>
</reference>
<dbReference type="EC" id="4.2.1.32" evidence="5"/>
<dbReference type="GO" id="GO:0004333">
    <property type="term" value="F:fumarate hydratase activity"/>
    <property type="evidence" value="ECO:0007669"/>
    <property type="project" value="UniProtKB-EC"/>
</dbReference>